<protein>
    <submittedName>
        <fullName evidence="1">Uncharacterized protein</fullName>
    </submittedName>
</protein>
<sequence length="51" mass="6195">MFAYGAIRLNVKDKVSSKCIDRQRYNRQVEVNELDWDNVLSWSWEKCDQRT</sequence>
<name>Q2HT73_MEDTR</name>
<evidence type="ECO:0000313" key="1">
    <source>
        <dbReference type="EMBL" id="ABD32733.1"/>
    </source>
</evidence>
<reference evidence="1" key="1">
    <citation type="submission" date="2004-10" db="EMBL/GenBank/DDBJ databases">
        <title>Medicago truncatula BAC genomic sequence.</title>
        <authorList>
            <person name="Town C.D."/>
            <person name="Tallon L.J."/>
            <person name="Arbogast T."/>
            <person name="Althoff R."/>
            <person name="Hine E."/>
            <person name="Monaghan E."/>
            <person name="Smith S.A."/>
            <person name="Utterback T."/>
            <person name="Feldblyum T."/>
            <person name="Koo H."/>
            <person name="Cheung F."/>
        </authorList>
    </citation>
    <scope>NUCLEOTIDE SEQUENCE</scope>
</reference>
<dbReference type="AlphaFoldDB" id="Q2HT73"/>
<gene>
    <name evidence="1" type="ORF">MtrDRAFT_AC150777g8v1</name>
</gene>
<proteinExistence type="predicted"/>
<reference evidence="1" key="2">
    <citation type="submission" date="2006-02" db="EMBL/GenBank/DDBJ databases">
        <authorList>
            <consortium name="The International Medicago Genome Annotation Group"/>
        </authorList>
    </citation>
    <scope>NUCLEOTIDE SEQUENCE</scope>
</reference>
<accession>Q2HT73</accession>
<dbReference type="EMBL" id="AC150777">
    <property type="protein sequence ID" value="ABD32733.1"/>
    <property type="molecule type" value="Genomic_DNA"/>
</dbReference>
<organism evidence="1">
    <name type="scientific">Medicago truncatula</name>
    <name type="common">Barrel medic</name>
    <name type="synonym">Medicago tribuloides</name>
    <dbReference type="NCBI Taxonomy" id="3880"/>
    <lineage>
        <taxon>Eukaryota</taxon>
        <taxon>Viridiplantae</taxon>
        <taxon>Streptophyta</taxon>
        <taxon>Embryophyta</taxon>
        <taxon>Tracheophyta</taxon>
        <taxon>Spermatophyta</taxon>
        <taxon>Magnoliopsida</taxon>
        <taxon>eudicotyledons</taxon>
        <taxon>Gunneridae</taxon>
        <taxon>Pentapetalae</taxon>
        <taxon>rosids</taxon>
        <taxon>fabids</taxon>
        <taxon>Fabales</taxon>
        <taxon>Fabaceae</taxon>
        <taxon>Papilionoideae</taxon>
        <taxon>50 kb inversion clade</taxon>
        <taxon>NPAAA clade</taxon>
        <taxon>Hologalegina</taxon>
        <taxon>IRL clade</taxon>
        <taxon>Trifolieae</taxon>
        <taxon>Medicago</taxon>
    </lineage>
</organism>